<evidence type="ECO:0000256" key="4">
    <source>
        <dbReference type="ARBA" id="ARBA00012350"/>
    </source>
</evidence>
<evidence type="ECO:0000256" key="1">
    <source>
        <dbReference type="ARBA" id="ARBA00001452"/>
    </source>
</evidence>
<keyword evidence="5 11" id="KW-0732">Signal</keyword>
<evidence type="ECO:0000256" key="9">
    <source>
        <dbReference type="ARBA" id="ARBA00023295"/>
    </source>
</evidence>
<reference evidence="12" key="1">
    <citation type="journal article" date="2020" name="Stud. Mycol.">
        <title>101 Dothideomycetes genomes: a test case for predicting lifestyles and emergence of pathogens.</title>
        <authorList>
            <person name="Haridas S."/>
            <person name="Albert R."/>
            <person name="Binder M."/>
            <person name="Bloem J."/>
            <person name="Labutti K."/>
            <person name="Salamov A."/>
            <person name="Andreopoulos B."/>
            <person name="Baker S."/>
            <person name="Barry K."/>
            <person name="Bills G."/>
            <person name="Bluhm B."/>
            <person name="Cannon C."/>
            <person name="Castanera R."/>
            <person name="Culley D."/>
            <person name="Daum C."/>
            <person name="Ezra D."/>
            <person name="Gonzalez J."/>
            <person name="Henrissat B."/>
            <person name="Kuo A."/>
            <person name="Liang C."/>
            <person name="Lipzen A."/>
            <person name="Lutzoni F."/>
            <person name="Magnuson J."/>
            <person name="Mondo S."/>
            <person name="Nolan M."/>
            <person name="Ohm R."/>
            <person name="Pangilinan J."/>
            <person name="Park H.-J."/>
            <person name="Ramirez L."/>
            <person name="Alfaro M."/>
            <person name="Sun H."/>
            <person name="Tritt A."/>
            <person name="Yoshinaga Y."/>
            <person name="Zwiers L.-H."/>
            <person name="Turgeon B."/>
            <person name="Goodwin S."/>
            <person name="Spatafora J."/>
            <person name="Crous P."/>
            <person name="Grigoriev I."/>
        </authorList>
    </citation>
    <scope>NUCLEOTIDE SEQUENCE</scope>
    <source>
        <strain evidence="12">CBS 121739</strain>
    </source>
</reference>
<dbReference type="EMBL" id="ML996568">
    <property type="protein sequence ID" value="KAF2760403.1"/>
    <property type="molecule type" value="Genomic_DNA"/>
</dbReference>
<dbReference type="Pfam" id="PF03663">
    <property type="entry name" value="Glyco_hydro_76"/>
    <property type="match status" value="1"/>
</dbReference>
<dbReference type="Proteomes" id="UP000799437">
    <property type="component" value="Unassembled WGS sequence"/>
</dbReference>
<accession>A0A6A6WCG3</accession>
<dbReference type="InterPro" id="IPR008928">
    <property type="entry name" value="6-hairpin_glycosidase_sf"/>
</dbReference>
<evidence type="ECO:0000256" key="5">
    <source>
        <dbReference type="ARBA" id="ARBA00022729"/>
    </source>
</evidence>
<gene>
    <name evidence="12" type="ORF">EJ05DRAFT_498360</name>
</gene>
<dbReference type="Gene3D" id="1.50.10.20">
    <property type="match status" value="1"/>
</dbReference>
<dbReference type="RefSeq" id="XP_033602854.1">
    <property type="nucleotide sequence ID" value="XM_033746672.1"/>
</dbReference>
<dbReference type="PROSITE" id="PS51257">
    <property type="entry name" value="PROKAR_LIPOPROTEIN"/>
    <property type="match status" value="1"/>
</dbReference>
<evidence type="ECO:0000256" key="8">
    <source>
        <dbReference type="ARBA" id="ARBA00023180"/>
    </source>
</evidence>
<dbReference type="FunFam" id="1.50.10.20:FF:000006">
    <property type="entry name" value="Mannan endo-1,6-alpha-mannosidase"/>
    <property type="match status" value="1"/>
</dbReference>
<feature type="chain" id="PRO_5025572682" description="mannan endo-1,6-alpha-mannosidase" evidence="11">
    <location>
        <begin position="23"/>
        <end position="612"/>
    </location>
</feature>
<dbReference type="AlphaFoldDB" id="A0A6A6WCG3"/>
<comment type="similarity">
    <text evidence="3">Belongs to the glycosyl hydrolase 76 family.</text>
</comment>
<evidence type="ECO:0000256" key="6">
    <source>
        <dbReference type="ARBA" id="ARBA00022801"/>
    </source>
</evidence>
<dbReference type="GO" id="GO:0008496">
    <property type="term" value="F:mannan endo-1,6-alpha-mannosidase activity"/>
    <property type="evidence" value="ECO:0007669"/>
    <property type="project" value="UniProtKB-EC"/>
</dbReference>
<feature type="compositionally biased region" description="Pro residues" evidence="10">
    <location>
        <begin position="418"/>
        <end position="430"/>
    </location>
</feature>
<feature type="region of interest" description="Disordered" evidence="10">
    <location>
        <begin position="401"/>
        <end position="433"/>
    </location>
</feature>
<dbReference type="GO" id="GO:0016052">
    <property type="term" value="P:carbohydrate catabolic process"/>
    <property type="evidence" value="ECO:0007669"/>
    <property type="project" value="InterPro"/>
</dbReference>
<dbReference type="PANTHER" id="PTHR12145:SF36">
    <property type="entry name" value="MANNAN ENDO-1,6-ALPHA-MANNOSIDASE DCW1"/>
    <property type="match status" value="1"/>
</dbReference>
<dbReference type="GO" id="GO:0009272">
    <property type="term" value="P:fungal-type cell wall biogenesis"/>
    <property type="evidence" value="ECO:0007669"/>
    <property type="project" value="TreeGrafter"/>
</dbReference>
<evidence type="ECO:0000256" key="10">
    <source>
        <dbReference type="SAM" id="MobiDB-lite"/>
    </source>
</evidence>
<evidence type="ECO:0000256" key="3">
    <source>
        <dbReference type="ARBA" id="ARBA00009699"/>
    </source>
</evidence>
<comment type="subcellular location">
    <subcellularLocation>
        <location evidence="2">Endomembrane system</location>
    </subcellularLocation>
</comment>
<feature type="signal peptide" evidence="11">
    <location>
        <begin position="1"/>
        <end position="22"/>
    </location>
</feature>
<evidence type="ECO:0000313" key="13">
    <source>
        <dbReference type="Proteomes" id="UP000799437"/>
    </source>
</evidence>
<dbReference type="GO" id="GO:0012505">
    <property type="term" value="C:endomembrane system"/>
    <property type="evidence" value="ECO:0007669"/>
    <property type="project" value="UniProtKB-SubCell"/>
</dbReference>
<sequence length="612" mass="64177">MKQSIIHPALVASALFISSCASLKLSATDGESVRNAAATVAYGLMSHYTNNQSTTPAADVGSFVSPEGVDKLYWWNSGAIWGGMVDYAMYSGDNSYVEATKHALAANVGEKADLIIESKRGEEGTDDQAFWALSMMSAAESGFPAADGAPAYIDVAEGAFKSITSRWDTTSCNGGLFWQIYADNANGLKYKNSVANGGLFQLAARLALHKKDDSFANWAEKVWDWTTKIGFIDSNYAVYDGAGTENGANCAKIDHNRWTYNHGLFTYGAAAMYAHTGNKVWLERTQALVKAADYFFNHHSEAPGVLAEVVCEQKTCNMDQQSFKAYLSRWLGKTAKLVPETASTITPWLKSSAEAAAQSCSGDKNQCGTKWYTGGFDGLPGINQQLCALETIQSLMLSIESKGDHDQGSDAKSSIVPTPSPTPSPSPAVPEPSIVASSSHIEEPVQFAPTAVDSIAPTPAAPTPYASPAVPAPSEASDSVCEEPVVVTVTETGTVTMTVEPTAEVLPTSVCETPVVVTVTVTSSSFAGVEPTSIIKPTTAVVSSHVSAPAAPSSPPVPTAVVPPVPAMPTSGFVVPTGHATPSPLPFDGAASKRSAASAVFTVAVAALMLFL</sequence>
<keyword evidence="9" id="KW-0326">Glycosidase</keyword>
<dbReference type="SUPFAM" id="SSF48208">
    <property type="entry name" value="Six-hairpin glycosidases"/>
    <property type="match status" value="1"/>
</dbReference>
<dbReference type="EC" id="3.2.1.101" evidence="4"/>
<name>A0A6A6WCG3_9PEZI</name>
<keyword evidence="7" id="KW-0472">Membrane</keyword>
<dbReference type="InterPro" id="IPR014480">
    <property type="entry name" value="Mannan-1_6-alpha_mannosidase"/>
</dbReference>
<organism evidence="12 13">
    <name type="scientific">Pseudovirgaria hyperparasitica</name>
    <dbReference type="NCBI Taxonomy" id="470096"/>
    <lineage>
        <taxon>Eukaryota</taxon>
        <taxon>Fungi</taxon>
        <taxon>Dikarya</taxon>
        <taxon>Ascomycota</taxon>
        <taxon>Pezizomycotina</taxon>
        <taxon>Dothideomycetes</taxon>
        <taxon>Dothideomycetes incertae sedis</taxon>
        <taxon>Acrospermales</taxon>
        <taxon>Acrospermaceae</taxon>
        <taxon>Pseudovirgaria</taxon>
    </lineage>
</organism>
<evidence type="ECO:0000256" key="11">
    <source>
        <dbReference type="SAM" id="SignalP"/>
    </source>
</evidence>
<keyword evidence="8" id="KW-0325">Glycoprotein</keyword>
<dbReference type="GeneID" id="54487726"/>
<protein>
    <recommendedName>
        <fullName evidence="4">mannan endo-1,6-alpha-mannosidase</fullName>
        <ecNumber evidence="4">3.2.1.101</ecNumber>
    </recommendedName>
</protein>
<dbReference type="PANTHER" id="PTHR12145">
    <property type="entry name" value="MANNAN ENDO-1,6-ALPHA-MANNOSIDASE DCW1"/>
    <property type="match status" value="1"/>
</dbReference>
<keyword evidence="6" id="KW-0378">Hydrolase</keyword>
<comment type="catalytic activity">
    <reaction evidence="1">
        <text>Random hydrolysis of (1-&gt;6)-alpha-D-mannosidic linkages in unbranched (1-&gt;6)-mannans.</text>
        <dbReference type="EC" id="3.2.1.101"/>
    </reaction>
</comment>
<evidence type="ECO:0000256" key="7">
    <source>
        <dbReference type="ARBA" id="ARBA00023136"/>
    </source>
</evidence>
<proteinExistence type="inferred from homology"/>
<evidence type="ECO:0000313" key="12">
    <source>
        <dbReference type="EMBL" id="KAF2760403.1"/>
    </source>
</evidence>
<dbReference type="OrthoDB" id="4187847at2759"/>
<keyword evidence="13" id="KW-1185">Reference proteome</keyword>
<dbReference type="InterPro" id="IPR005198">
    <property type="entry name" value="Glyco_hydro_76"/>
</dbReference>
<evidence type="ECO:0000256" key="2">
    <source>
        <dbReference type="ARBA" id="ARBA00004308"/>
    </source>
</evidence>